<evidence type="ECO:0000256" key="1">
    <source>
        <dbReference type="SAM" id="Phobius"/>
    </source>
</evidence>
<dbReference type="AlphaFoldDB" id="A0A1G2DE48"/>
<dbReference type="Proteomes" id="UP000178636">
    <property type="component" value="Unassembled WGS sequence"/>
</dbReference>
<name>A0A1G2DE48_9BACT</name>
<keyword evidence="1" id="KW-1133">Transmembrane helix</keyword>
<evidence type="ECO:0000313" key="2">
    <source>
        <dbReference type="EMBL" id="OGZ11048.1"/>
    </source>
</evidence>
<dbReference type="EMBL" id="MHLO01000040">
    <property type="protein sequence ID" value="OGZ11048.1"/>
    <property type="molecule type" value="Genomic_DNA"/>
</dbReference>
<evidence type="ECO:0000313" key="3">
    <source>
        <dbReference type="Proteomes" id="UP000178636"/>
    </source>
</evidence>
<sequence>MNTLPFNILIPVVPLVLFSVFMLLLLRRSQNRSDSRQDRFDELYTKLSQEIKFAVAPKSLQLSVSANELVELAMEIWRMEQRLTKVADTLPENHRKGLENSMLKLKKYISNYDIEIVDYTNQKFNDGLNLDVLSVEKDPAVVTPTVKETVEPTILVKGQVVKKAKIILLSN</sequence>
<reference evidence="2 3" key="1">
    <citation type="journal article" date="2016" name="Nat. Commun.">
        <title>Thousands of microbial genomes shed light on interconnected biogeochemical processes in an aquifer system.</title>
        <authorList>
            <person name="Anantharaman K."/>
            <person name="Brown C.T."/>
            <person name="Hug L.A."/>
            <person name="Sharon I."/>
            <person name="Castelle C.J."/>
            <person name="Probst A.J."/>
            <person name="Thomas B.C."/>
            <person name="Singh A."/>
            <person name="Wilkins M.J."/>
            <person name="Karaoz U."/>
            <person name="Brodie E.L."/>
            <person name="Williams K.H."/>
            <person name="Hubbard S.S."/>
            <person name="Banfield J.F."/>
        </authorList>
    </citation>
    <scope>NUCLEOTIDE SEQUENCE [LARGE SCALE GENOMIC DNA]</scope>
</reference>
<feature type="transmembrane region" description="Helical" evidence="1">
    <location>
        <begin position="6"/>
        <end position="26"/>
    </location>
</feature>
<gene>
    <name evidence="2" type="ORF">A3C93_01585</name>
</gene>
<comment type="caution">
    <text evidence="2">The sequence shown here is derived from an EMBL/GenBank/DDBJ whole genome shotgun (WGS) entry which is preliminary data.</text>
</comment>
<proteinExistence type="predicted"/>
<organism evidence="2 3">
    <name type="scientific">Candidatus Lloydbacteria bacterium RIFCSPHIGHO2_02_FULL_54_17</name>
    <dbReference type="NCBI Taxonomy" id="1798664"/>
    <lineage>
        <taxon>Bacteria</taxon>
        <taxon>Candidatus Lloydiibacteriota</taxon>
    </lineage>
</organism>
<evidence type="ECO:0008006" key="4">
    <source>
        <dbReference type="Google" id="ProtNLM"/>
    </source>
</evidence>
<keyword evidence="1" id="KW-0812">Transmembrane</keyword>
<accession>A0A1G2DE48</accession>
<protein>
    <recommendedName>
        <fullName evidence="4">Nucleotide exchange factor GrpE</fullName>
    </recommendedName>
</protein>
<keyword evidence="1" id="KW-0472">Membrane</keyword>